<accession>A0A238JW22</accession>
<gene>
    <name evidence="1" type="ORF">COL8621_01289</name>
</gene>
<sequence length="93" mass="10266">MDRHGAGLDDLLRRFPMISGTAFRQALEVHLKPGEASMELALALDEAVDTLLSLQGEIITALPVDAGRRLNVDVGLRWYAARLHDLSRAVRTM</sequence>
<name>A0A238JW22_9RHOB</name>
<dbReference type="EMBL" id="FXYE01000001">
    <property type="protein sequence ID" value="SMX34397.1"/>
    <property type="molecule type" value="Genomic_DNA"/>
</dbReference>
<organism evidence="1 2">
    <name type="scientific">Actibacterium lipolyticum</name>
    <dbReference type="NCBI Taxonomy" id="1524263"/>
    <lineage>
        <taxon>Bacteria</taxon>
        <taxon>Pseudomonadati</taxon>
        <taxon>Pseudomonadota</taxon>
        <taxon>Alphaproteobacteria</taxon>
        <taxon>Rhodobacterales</taxon>
        <taxon>Roseobacteraceae</taxon>
        <taxon>Actibacterium</taxon>
    </lineage>
</organism>
<evidence type="ECO:0000313" key="1">
    <source>
        <dbReference type="EMBL" id="SMX34397.1"/>
    </source>
</evidence>
<protein>
    <submittedName>
        <fullName evidence="1">Uncharacterized protein</fullName>
    </submittedName>
</protein>
<dbReference type="AlphaFoldDB" id="A0A238JW22"/>
<dbReference type="Proteomes" id="UP000202922">
    <property type="component" value="Unassembled WGS sequence"/>
</dbReference>
<keyword evidence="2" id="KW-1185">Reference proteome</keyword>
<evidence type="ECO:0000313" key="2">
    <source>
        <dbReference type="Proteomes" id="UP000202922"/>
    </source>
</evidence>
<reference evidence="2" key="1">
    <citation type="submission" date="2017-05" db="EMBL/GenBank/DDBJ databases">
        <authorList>
            <person name="Rodrigo-Torres L."/>
            <person name="Arahal R. D."/>
            <person name="Lucena T."/>
        </authorList>
    </citation>
    <scope>NUCLEOTIDE SEQUENCE [LARGE SCALE GENOMIC DNA]</scope>
    <source>
        <strain evidence="2">CECT 8621</strain>
    </source>
</reference>
<proteinExistence type="predicted"/>